<dbReference type="EMBL" id="JAHFXF010000803">
    <property type="protein sequence ID" value="KAG9682313.1"/>
    <property type="molecule type" value="Genomic_DNA"/>
</dbReference>
<evidence type="ECO:0000313" key="3">
    <source>
        <dbReference type="Proteomes" id="UP000779574"/>
    </source>
</evidence>
<dbReference type="AlphaFoldDB" id="A0A9P8J357"/>
<gene>
    <name evidence="2" type="ORF">KCU76_g13892</name>
</gene>
<protein>
    <submittedName>
        <fullName evidence="2">Uncharacterized protein</fullName>
    </submittedName>
</protein>
<reference evidence="2" key="1">
    <citation type="journal article" date="2021" name="J Fungi (Basel)">
        <title>Virulence traits and population genomics of the black yeast Aureobasidium melanogenum.</title>
        <authorList>
            <person name="Cernosa A."/>
            <person name="Sun X."/>
            <person name="Gostincar C."/>
            <person name="Fang C."/>
            <person name="Gunde-Cimerman N."/>
            <person name="Song Z."/>
        </authorList>
    </citation>
    <scope>NUCLEOTIDE SEQUENCE</scope>
    <source>
        <strain evidence="2">EXF-9911</strain>
    </source>
</reference>
<sequence>MPPFTRTQARTELEKQLDARAVSLQEAEDRLERAKRRCEWREDEISILRQAQKRLIQERDRYQERAKTLSRRNDGLLQQYKHRNSFGGTSDDQMQQKNDEIARLQEEVQRYKATITKSTRVHGQLSDTRIQTKMNDLFSAVRNWAVEVTRREKPAKDLYNLVPTDSMVAQQRKAQWVLLTRELLQGEHSIDDQANKQVLSELVEDMQTNLSILSSTLDVQVIVNELRAAVEPHIGIVQALYQQEAEYSLKLEEAVDGNALRRIDLSIMQEVNGEDEGEIAACFFPMLIKKTFENDIKGESVIVCKMKVLALS</sequence>
<name>A0A9P8J357_AURME</name>
<proteinExistence type="predicted"/>
<dbReference type="Proteomes" id="UP000779574">
    <property type="component" value="Unassembled WGS sequence"/>
</dbReference>
<feature type="non-terminal residue" evidence="2">
    <location>
        <position position="1"/>
    </location>
</feature>
<evidence type="ECO:0000313" key="2">
    <source>
        <dbReference type="EMBL" id="KAG9682313.1"/>
    </source>
</evidence>
<keyword evidence="1" id="KW-0175">Coiled coil</keyword>
<feature type="coiled-coil region" evidence="1">
    <location>
        <begin position="10"/>
        <end position="121"/>
    </location>
</feature>
<accession>A0A9P8J357</accession>
<organism evidence="2 3">
    <name type="scientific">Aureobasidium melanogenum</name>
    <name type="common">Aureobasidium pullulans var. melanogenum</name>
    <dbReference type="NCBI Taxonomy" id="46634"/>
    <lineage>
        <taxon>Eukaryota</taxon>
        <taxon>Fungi</taxon>
        <taxon>Dikarya</taxon>
        <taxon>Ascomycota</taxon>
        <taxon>Pezizomycotina</taxon>
        <taxon>Dothideomycetes</taxon>
        <taxon>Dothideomycetidae</taxon>
        <taxon>Dothideales</taxon>
        <taxon>Saccotheciaceae</taxon>
        <taxon>Aureobasidium</taxon>
    </lineage>
</organism>
<reference evidence="2" key="2">
    <citation type="submission" date="2021-08" db="EMBL/GenBank/DDBJ databases">
        <authorList>
            <person name="Gostincar C."/>
            <person name="Sun X."/>
            <person name="Song Z."/>
            <person name="Gunde-Cimerman N."/>
        </authorList>
    </citation>
    <scope>NUCLEOTIDE SEQUENCE</scope>
    <source>
        <strain evidence="2">EXF-9911</strain>
    </source>
</reference>
<comment type="caution">
    <text evidence="2">The sequence shown here is derived from an EMBL/GenBank/DDBJ whole genome shotgun (WGS) entry which is preliminary data.</text>
</comment>
<evidence type="ECO:0000256" key="1">
    <source>
        <dbReference type="SAM" id="Coils"/>
    </source>
</evidence>
<dbReference type="OrthoDB" id="3894136at2759"/>